<feature type="compositionally biased region" description="Polar residues" evidence="1">
    <location>
        <begin position="21"/>
        <end position="32"/>
    </location>
</feature>
<feature type="compositionally biased region" description="Pro residues" evidence="1">
    <location>
        <begin position="33"/>
        <end position="56"/>
    </location>
</feature>
<dbReference type="AlphaFoldDB" id="A0A1R3G4P9"/>
<evidence type="ECO:0000313" key="3">
    <source>
        <dbReference type="EMBL" id="OMO53052.1"/>
    </source>
</evidence>
<dbReference type="EMBL" id="AWUE01023681">
    <property type="protein sequence ID" value="OMO53052.1"/>
    <property type="molecule type" value="Genomic_DNA"/>
</dbReference>
<dbReference type="Pfam" id="PF03732">
    <property type="entry name" value="Retrotrans_gag"/>
    <property type="match status" value="1"/>
</dbReference>
<evidence type="ECO:0000256" key="1">
    <source>
        <dbReference type="SAM" id="MobiDB-lite"/>
    </source>
</evidence>
<dbReference type="OrthoDB" id="1002571at2759"/>
<protein>
    <submittedName>
        <fullName evidence="3">Retrotransposon gag protein</fullName>
    </submittedName>
</protein>
<feature type="region of interest" description="Disordered" evidence="1">
    <location>
        <begin position="15"/>
        <end position="69"/>
    </location>
</feature>
<accession>A0A1R3G4P9</accession>
<keyword evidence="4" id="KW-1185">Reference proteome</keyword>
<feature type="compositionally biased region" description="Polar residues" evidence="1">
    <location>
        <begin position="60"/>
        <end position="69"/>
    </location>
</feature>
<name>A0A1R3G4P9_9ROSI</name>
<dbReference type="Proteomes" id="UP000187203">
    <property type="component" value="Unassembled WGS sequence"/>
</dbReference>
<gene>
    <name evidence="3" type="ORF">COLO4_36867</name>
</gene>
<dbReference type="InterPro" id="IPR005162">
    <property type="entry name" value="Retrotrans_gag_dom"/>
</dbReference>
<sequence length="287" mass="32494">MTEFREMLEIVVAKRDLSNKGVEQSPMSGTNSTPPPPKNNAPQPPPGWTPRVPPWPTTGQSSNDSHTWIPHTTSLIVPRQYKIDLPKFNGENFRGWVLKLHQYFEAERVPDDSRIRVAMLGLEGDALEWHQYLINTMGDINAVPWTNYATAMRERFASDEFSDPLAELVALKHTGTVTEFYRDFVSIFDLMNMSDSQGLSIFTGNLKVEVARQLKLYRPQTLNQGYLYAKILEDNMDPSPKRTSFGRTTYTSSSTLQTPTVHFPQLSMNAQSNTPPPPTFTNTKTQP</sequence>
<feature type="region of interest" description="Disordered" evidence="1">
    <location>
        <begin position="266"/>
        <end position="287"/>
    </location>
</feature>
<comment type="caution">
    <text evidence="3">The sequence shown here is derived from an EMBL/GenBank/DDBJ whole genome shotgun (WGS) entry which is preliminary data.</text>
</comment>
<organism evidence="3 4">
    <name type="scientific">Corchorus olitorius</name>
    <dbReference type="NCBI Taxonomy" id="93759"/>
    <lineage>
        <taxon>Eukaryota</taxon>
        <taxon>Viridiplantae</taxon>
        <taxon>Streptophyta</taxon>
        <taxon>Embryophyta</taxon>
        <taxon>Tracheophyta</taxon>
        <taxon>Spermatophyta</taxon>
        <taxon>Magnoliopsida</taxon>
        <taxon>eudicotyledons</taxon>
        <taxon>Gunneridae</taxon>
        <taxon>Pentapetalae</taxon>
        <taxon>rosids</taxon>
        <taxon>malvids</taxon>
        <taxon>Malvales</taxon>
        <taxon>Malvaceae</taxon>
        <taxon>Grewioideae</taxon>
        <taxon>Apeibeae</taxon>
        <taxon>Corchorus</taxon>
    </lineage>
</organism>
<evidence type="ECO:0000313" key="4">
    <source>
        <dbReference type="Proteomes" id="UP000187203"/>
    </source>
</evidence>
<evidence type="ECO:0000259" key="2">
    <source>
        <dbReference type="Pfam" id="PF03732"/>
    </source>
</evidence>
<feature type="domain" description="Retrotransposon gag" evidence="2">
    <location>
        <begin position="117"/>
        <end position="204"/>
    </location>
</feature>
<reference evidence="4" key="1">
    <citation type="submission" date="2013-09" db="EMBL/GenBank/DDBJ databases">
        <title>Corchorus olitorius genome sequencing.</title>
        <authorList>
            <person name="Alam M."/>
            <person name="Haque M.S."/>
            <person name="Islam M.S."/>
            <person name="Emdad E.M."/>
            <person name="Islam M.M."/>
            <person name="Ahmed B."/>
            <person name="Halim A."/>
            <person name="Hossen Q.M.M."/>
            <person name="Hossain M.Z."/>
            <person name="Ahmed R."/>
            <person name="Khan M.M."/>
            <person name="Islam R."/>
            <person name="Rashid M.M."/>
            <person name="Khan S.A."/>
            <person name="Rahman M.S."/>
            <person name="Alam M."/>
            <person name="Yahiya A.S."/>
            <person name="Khan M.S."/>
            <person name="Azam M.S."/>
            <person name="Haque T."/>
            <person name="Lashkar M.Z.H."/>
            <person name="Akhand A.I."/>
            <person name="Morshed G."/>
            <person name="Roy S."/>
            <person name="Uddin K.S."/>
            <person name="Rabeya T."/>
            <person name="Hossain A.S."/>
            <person name="Chowdhury A."/>
            <person name="Snigdha A.R."/>
            <person name="Mortoza M.S."/>
            <person name="Matin S.A."/>
            <person name="Hoque S.M.E."/>
            <person name="Islam M.K."/>
            <person name="Roy D.K."/>
            <person name="Haider R."/>
            <person name="Moosa M.M."/>
            <person name="Elias S.M."/>
            <person name="Hasan A.M."/>
            <person name="Jahan S."/>
            <person name="Shafiuddin M."/>
            <person name="Mahmood N."/>
            <person name="Shommy N.S."/>
        </authorList>
    </citation>
    <scope>NUCLEOTIDE SEQUENCE [LARGE SCALE GENOMIC DNA]</scope>
    <source>
        <strain evidence="4">cv. O-4</strain>
    </source>
</reference>
<proteinExistence type="predicted"/>